<proteinExistence type="predicted"/>
<protein>
    <submittedName>
        <fullName evidence="2">Uncharacterized protein</fullName>
    </submittedName>
</protein>
<evidence type="ECO:0000313" key="2">
    <source>
        <dbReference type="EMBL" id="SOY77722.1"/>
    </source>
</evidence>
<feature type="region of interest" description="Disordered" evidence="1">
    <location>
        <begin position="436"/>
        <end position="455"/>
    </location>
</feature>
<dbReference type="EMBL" id="OFSP01000078">
    <property type="protein sequence ID" value="SOY77722.1"/>
    <property type="molecule type" value="Genomic_DNA"/>
</dbReference>
<dbReference type="Proteomes" id="UP000256297">
    <property type="component" value="Unassembled WGS sequence"/>
</dbReference>
<comment type="caution">
    <text evidence="2">The sequence shown here is derived from an EMBL/GenBank/DDBJ whole genome shotgun (WGS) entry which is preliminary data.</text>
</comment>
<sequence length="455" mass="51397">MLRFEHRLLSNHRCNLGCMRRLVGWVGARHPANRQYLKTSLHGTIHATNKMGRERQVISIGDIYDKDINFLFGSGASFGLLPTLQLQMRTGVDDARYSLEELATKFEQEDGDRRRLVPLFMHYYSSCIRPAERLTLQAAVGNAAGAETIKNYRAFLTTALEMASRRKALDRRCNLFTTNYDGCFPLVADELIKEGRTDFVLNDGARGFSKRILQARNFGSYLCQAGVLGRYQSSIPQVNLIHLHGSVYWSKAGSAIQVSYDTEDRTNLLDAETAELLQPFSAALNNPDAELAQLPDTGIDNEVLAAFWAKYERMPIVNPTKWKFHETVYEEHYYQMLRLLSYELEKQNAVLITFGFSFADEHILNLVLRSLSNPGLQVFICCYNTSERTAMEDKFKGHRNVKCLALDGENMDFTAFNERVLVWPEAVAAKPASALPPPAAAAVPPEHDDLEDLVQ</sequence>
<reference evidence="3" key="1">
    <citation type="submission" date="2018-01" db="EMBL/GenBank/DDBJ databases">
        <authorList>
            <person name="Gaut B.S."/>
            <person name="Morton B.R."/>
            <person name="Clegg M.T."/>
            <person name="Duvall M.R."/>
        </authorList>
    </citation>
    <scope>NUCLEOTIDE SEQUENCE [LARGE SCALE GENOMIC DNA]</scope>
</reference>
<accession>A0A375CQM6</accession>
<dbReference type="AlphaFoldDB" id="A0A375CQM6"/>
<evidence type="ECO:0000313" key="3">
    <source>
        <dbReference type="Proteomes" id="UP000256297"/>
    </source>
</evidence>
<name>A0A375CQM6_9BURK</name>
<gene>
    <name evidence="2" type="ORF">CBM2589_U10224</name>
</gene>
<organism evidence="2 3">
    <name type="scientific">Cupriavidus taiwanensis</name>
    <dbReference type="NCBI Taxonomy" id="164546"/>
    <lineage>
        <taxon>Bacteria</taxon>
        <taxon>Pseudomonadati</taxon>
        <taxon>Pseudomonadota</taxon>
        <taxon>Betaproteobacteria</taxon>
        <taxon>Burkholderiales</taxon>
        <taxon>Burkholderiaceae</taxon>
        <taxon>Cupriavidus</taxon>
    </lineage>
</organism>
<evidence type="ECO:0000256" key="1">
    <source>
        <dbReference type="SAM" id="MobiDB-lite"/>
    </source>
</evidence>